<dbReference type="InterPro" id="IPR027417">
    <property type="entry name" value="P-loop_NTPase"/>
</dbReference>
<dbReference type="HOGENOM" id="CLU_000288_6_16_1"/>
<dbReference type="PANTHER" id="PTHR19848">
    <property type="entry name" value="WD40 REPEAT PROTEIN"/>
    <property type="match status" value="1"/>
</dbReference>
<reference evidence="6 7" key="1">
    <citation type="journal article" date="2011" name="Genome Biol.">
        <title>Comparative genome sequence analysis underscores mycoparasitism as the ancestral life style of Trichoderma.</title>
        <authorList>
            <person name="Kubicek C.P."/>
            <person name="Herrera-Estrella A."/>
            <person name="Seidl-Seiboth V."/>
            <person name="Martinez D.A."/>
            <person name="Druzhinina I.S."/>
            <person name="Thon M."/>
            <person name="Zeilinger S."/>
            <person name="Casas-Flores S."/>
            <person name="Horwitz B.A."/>
            <person name="Mukherjee P.K."/>
            <person name="Mukherjee M."/>
            <person name="Kredics L."/>
            <person name="Alcaraz L.D."/>
            <person name="Aerts A."/>
            <person name="Antal Z."/>
            <person name="Atanasova L."/>
            <person name="Cervantes-Badillo M.G."/>
            <person name="Challacombe J."/>
            <person name="Chertkov O."/>
            <person name="McCluskey K."/>
            <person name="Coulpier F."/>
            <person name="Deshpande N."/>
            <person name="von Doehren H."/>
            <person name="Ebbole D.J."/>
            <person name="Esquivel-Naranjo E.U."/>
            <person name="Fekete E."/>
            <person name="Flipphi M."/>
            <person name="Glaser F."/>
            <person name="Gomez-Rodriguez E.Y."/>
            <person name="Gruber S."/>
            <person name="Han C."/>
            <person name="Henrissat B."/>
            <person name="Hermosa R."/>
            <person name="Hernandez-Onate M."/>
            <person name="Karaffa L."/>
            <person name="Kosti I."/>
            <person name="Le Crom S."/>
            <person name="Lindquist E."/>
            <person name="Lucas S."/>
            <person name="Luebeck M."/>
            <person name="Luebeck P.S."/>
            <person name="Margeot A."/>
            <person name="Metz B."/>
            <person name="Misra M."/>
            <person name="Nevalainen H."/>
            <person name="Omann M."/>
            <person name="Packer N."/>
            <person name="Perrone G."/>
            <person name="Uresti-Rivera E.E."/>
            <person name="Salamov A."/>
            <person name="Schmoll M."/>
            <person name="Seiboth B."/>
            <person name="Shapiro H."/>
            <person name="Sukno S."/>
            <person name="Tamayo-Ramos J.A."/>
            <person name="Tisch D."/>
            <person name="Wiest A."/>
            <person name="Wilkinson H.H."/>
            <person name="Zhang M."/>
            <person name="Coutinho P.M."/>
            <person name="Kenerley C.M."/>
            <person name="Monte E."/>
            <person name="Baker S.E."/>
            <person name="Grigoriev I.V."/>
        </authorList>
    </citation>
    <scope>NUCLEOTIDE SEQUENCE [LARGE SCALE GENOMIC DNA]</scope>
    <source>
        <strain evidence="7">ATCC 20476 / IMI 206040</strain>
    </source>
</reference>
<feature type="repeat" description="WD" evidence="3">
    <location>
        <begin position="1176"/>
        <end position="1210"/>
    </location>
</feature>
<evidence type="ECO:0000259" key="5">
    <source>
        <dbReference type="PROSITE" id="PS50837"/>
    </source>
</evidence>
<dbReference type="Gene3D" id="2.130.10.10">
    <property type="entry name" value="YVTN repeat-like/Quinoprotein amine dehydrogenase"/>
    <property type="match status" value="5"/>
</dbReference>
<feature type="signal peptide" evidence="4">
    <location>
        <begin position="1"/>
        <end position="22"/>
    </location>
</feature>
<evidence type="ECO:0000256" key="3">
    <source>
        <dbReference type="PROSITE-ProRule" id="PRU00221"/>
    </source>
</evidence>
<dbReference type="SMART" id="SM00320">
    <property type="entry name" value="WD40"/>
    <property type="match status" value="13"/>
</dbReference>
<dbReference type="Pfam" id="PF01048">
    <property type="entry name" value="PNP_UDP_1"/>
    <property type="match status" value="1"/>
</dbReference>
<dbReference type="Proteomes" id="UP000005426">
    <property type="component" value="Unassembled WGS sequence"/>
</dbReference>
<dbReference type="PROSITE" id="PS50294">
    <property type="entry name" value="WD_REPEATS_REGION"/>
    <property type="match status" value="10"/>
</dbReference>
<dbReference type="InterPro" id="IPR000845">
    <property type="entry name" value="Nucleoside_phosphorylase_d"/>
</dbReference>
<feature type="repeat" description="WD" evidence="3">
    <location>
        <begin position="961"/>
        <end position="1002"/>
    </location>
</feature>
<dbReference type="OrthoDB" id="538223at2759"/>
<dbReference type="OMA" id="WHADTGQ"/>
<dbReference type="PRINTS" id="PR00320">
    <property type="entry name" value="GPROTEINBRPT"/>
</dbReference>
<feature type="repeat" description="WD" evidence="3">
    <location>
        <begin position="1211"/>
        <end position="1252"/>
    </location>
</feature>
<comment type="caution">
    <text evidence="6">The sequence shown here is derived from an EMBL/GenBank/DDBJ whole genome shotgun (WGS) entry which is preliminary data.</text>
</comment>
<feature type="repeat" description="WD" evidence="3">
    <location>
        <begin position="1003"/>
        <end position="1044"/>
    </location>
</feature>
<evidence type="ECO:0000313" key="7">
    <source>
        <dbReference type="Proteomes" id="UP000005426"/>
    </source>
</evidence>
<feature type="chain" id="PRO_5003524822" description="NACHT domain-containing protein" evidence="4">
    <location>
        <begin position="23"/>
        <end position="1596"/>
    </location>
</feature>
<dbReference type="CDD" id="cd00200">
    <property type="entry name" value="WD40"/>
    <property type="match status" value="2"/>
</dbReference>
<dbReference type="EMBL" id="ABDG02000023">
    <property type="protein sequence ID" value="EHK45928.1"/>
    <property type="molecule type" value="Genomic_DNA"/>
</dbReference>
<evidence type="ECO:0000313" key="6">
    <source>
        <dbReference type="EMBL" id="EHK45928.1"/>
    </source>
</evidence>
<dbReference type="PROSITE" id="PS00678">
    <property type="entry name" value="WD_REPEATS_1"/>
    <property type="match status" value="3"/>
</dbReference>
<evidence type="ECO:0000256" key="2">
    <source>
        <dbReference type="ARBA" id="ARBA00022737"/>
    </source>
</evidence>
<dbReference type="InterPro" id="IPR001680">
    <property type="entry name" value="WD40_rpt"/>
</dbReference>
<dbReference type="InterPro" id="IPR035994">
    <property type="entry name" value="Nucleoside_phosphorylase_sf"/>
</dbReference>
<dbReference type="GO" id="GO:0009116">
    <property type="term" value="P:nucleoside metabolic process"/>
    <property type="evidence" value="ECO:0007669"/>
    <property type="project" value="InterPro"/>
</dbReference>
<dbReference type="GeneID" id="25779614"/>
<dbReference type="Gene3D" id="3.40.50.300">
    <property type="entry name" value="P-loop containing nucleotide triphosphate hydrolases"/>
    <property type="match status" value="1"/>
</dbReference>
<dbReference type="InterPro" id="IPR056884">
    <property type="entry name" value="NPHP3-like_N"/>
</dbReference>
<dbReference type="PANTHER" id="PTHR19848:SF8">
    <property type="entry name" value="F-BOX AND WD REPEAT DOMAIN CONTAINING 7"/>
    <property type="match status" value="1"/>
</dbReference>
<dbReference type="InterPro" id="IPR020472">
    <property type="entry name" value="WD40_PAC1"/>
</dbReference>
<dbReference type="InterPro" id="IPR019775">
    <property type="entry name" value="WD40_repeat_CS"/>
</dbReference>
<dbReference type="SUPFAM" id="SSF53167">
    <property type="entry name" value="Purine and uridine phosphorylases"/>
    <property type="match status" value="1"/>
</dbReference>
<feature type="repeat" description="WD" evidence="3">
    <location>
        <begin position="1045"/>
        <end position="1086"/>
    </location>
</feature>
<dbReference type="InterPro" id="IPR036322">
    <property type="entry name" value="WD40_repeat_dom_sf"/>
</dbReference>
<dbReference type="PROSITE" id="PS50837">
    <property type="entry name" value="NACHT"/>
    <property type="match status" value="1"/>
</dbReference>
<keyword evidence="4" id="KW-0732">Signal</keyword>
<sequence length="1596" mass="177622">MPDPQTYTVGWICAIITELVAAQSFLDEEHDDIQPSVTNDNNTYVRGKIGNHNVVIAILPHGEYGTASAAIVARDMLRSFPNVRIGLMVGIGGGAPSPKHDIRLGDVVVSSRSGDKGGVFQYDFGKTIQSQAFQETGFLNQSPTVLRTAVGVLEARYEMNGHTLDESIESALKKIKKRKKYSRPPPATDRLYQSDVEHLSSVDNCSEGCGDDATRLVTRDERDEEDDYPVIHYGLIASANQVMKDAITRDKLAAEKGVLCFEMEAAGLMNHFPCVVIRGICDYSDSHKNKEWQGFAAMAAAAYAKDLLLRVAADKVEEMQRAIDKLNLGASFDSRAEEGNETCLPNTRVELLEKLSVWIAEPSSKPIFWLNGMAGTGKSTIARTLAQARAEAKDLGATFFFKRGETDRTSLKSFVATLARQLATNVPGLDVHVKAAIDVDSTIIDKRVQDQFRRLIIEPLSKISNAQSSLVFVIDALDECEQDSDVSLLIRLFSTAQSTSSRLRIFITSRPELPIRLGFNDIKGTYEGLVLHEIPAPTIEHDIKVFLRQKLDSIKRKSDHFPEGPKLPQDWPGEATIQNLVMMAIPLFIFASTICRLIGDYRLGNPQSLLDEVLSQENRDGSSQLHMTYYPALKQQFASLPDHQTDKRKKVVTSFRLIVGTIVTLFQPLSTASISRLLDISEDAVADRLRLLHSVLNIPTDRERPIRLLHLSFRDYLINPQTMKEKDFWIDERLVHQNLASHCLRIMSLHLREDVCGLQHPGSRRSDVTIEQIRINVPIELEYACLYWIQHVAAENLESDTTEEIHGFLQQYFLHWTEVITLVGRLTEGVPLLTKLRDCVQRAKEHLNQPLTDFITDAIRFLRLNFSVINESPLQIYSSALLYAPGKSHVRVQNADKIPKWISLRPIVGDNWDPCLLVLEGHSDRVNSAVFSHDSKLVVSDSDDETVRIWSTETGECRHILDGHSSSAKSAVFSHNSELVASTLSDNTARIWSTETGECRQILKGHSDSVTIVTFSHNSELVATTSYDKTVRIWSTETGECKQVLKGHGDIVNSVMFSHDSELVAITSDNKTVQIWNTRTGEDKLVRKGQGNPPKSAALSLNFSLVALAYEDNTVQIWSTNTDECKHILEGHDSQVRLMKFSNDSKLVALAGDGTVGLRIWNLSTGECKALEKIWVDSMAFSHDSKLVTVASSENNIQIWSTYTGECKQTLDGHNRRVESVMFSHNSKLLASASNDGTVRIWDVTSSNRRVPEIHSNRVWSVALSPDSKLGASGSEDHTIRIWCTETGECRVLKGHSDYVISVTFSHDSKLLLSFSHDHTIRIWCIETGECRVLEGHSDNIYSVEFSPDSKLVASGSQDTTVRIWNTDTGDCIILEGHSGAVRSVMFSHDSMLVASGSFDKTVRIWCTKTGECIFLKEHSSEVYVVAFSHRSKLVASVSLDDTVWIWSVDTGECIQVIQVPYRAGKLCFNATDTSISTDAGTVPLNLQPSAISSNPPSMRDSSAITDLSIDEEMAWVSWRQKKILWLPTDCRGGEAAVRGSIIILGCRSGRVLLIRFCIEELEALAAQKSTEYVATALILTEPAVLKRSVFYATRG</sequence>
<dbReference type="Gene3D" id="3.40.50.1580">
    <property type="entry name" value="Nucleoside phosphorylase domain"/>
    <property type="match status" value="1"/>
</dbReference>
<dbReference type="SUPFAM" id="SSF50978">
    <property type="entry name" value="WD40 repeat-like"/>
    <property type="match status" value="3"/>
</dbReference>
<dbReference type="PROSITE" id="PS50082">
    <property type="entry name" value="WD_REPEATS_2"/>
    <property type="match status" value="12"/>
</dbReference>
<keyword evidence="2" id="KW-0677">Repeat</keyword>
<proteinExistence type="predicted"/>
<feature type="repeat" description="WD" evidence="3">
    <location>
        <begin position="1293"/>
        <end position="1334"/>
    </location>
</feature>
<dbReference type="GO" id="GO:0003824">
    <property type="term" value="F:catalytic activity"/>
    <property type="evidence" value="ECO:0007669"/>
    <property type="project" value="InterPro"/>
</dbReference>
<dbReference type="InterPro" id="IPR015943">
    <property type="entry name" value="WD40/YVTN_repeat-like_dom_sf"/>
</dbReference>
<dbReference type="Pfam" id="PF24883">
    <property type="entry name" value="NPHP3_N"/>
    <property type="match status" value="1"/>
</dbReference>
<name>G9NT80_HYPAI</name>
<evidence type="ECO:0000256" key="1">
    <source>
        <dbReference type="ARBA" id="ARBA00022574"/>
    </source>
</evidence>
<dbReference type="STRING" id="452589.G9NT80"/>
<feature type="repeat" description="WD" evidence="3">
    <location>
        <begin position="919"/>
        <end position="960"/>
    </location>
</feature>
<keyword evidence="7" id="KW-1185">Reference proteome</keyword>
<feature type="repeat" description="WD" evidence="3">
    <location>
        <begin position="1334"/>
        <end position="1375"/>
    </location>
</feature>
<feature type="repeat" description="WD" evidence="3">
    <location>
        <begin position="1375"/>
        <end position="1416"/>
    </location>
</feature>
<accession>G9NT80</accession>
<protein>
    <recommendedName>
        <fullName evidence="5">NACHT domain-containing protein</fullName>
    </recommendedName>
</protein>
<evidence type="ECO:0000256" key="4">
    <source>
        <dbReference type="SAM" id="SignalP"/>
    </source>
</evidence>
<dbReference type="Pfam" id="PF00400">
    <property type="entry name" value="WD40"/>
    <property type="match status" value="11"/>
</dbReference>
<dbReference type="InterPro" id="IPR007111">
    <property type="entry name" value="NACHT_NTPase"/>
</dbReference>
<gene>
    <name evidence="6" type="ORF">TRIATDRAFT_283530</name>
</gene>
<dbReference type="SUPFAM" id="SSF52540">
    <property type="entry name" value="P-loop containing nucleoside triphosphate hydrolases"/>
    <property type="match status" value="1"/>
</dbReference>
<keyword evidence="1 3" id="KW-0853">WD repeat</keyword>
<dbReference type="eggNOG" id="KOG4155">
    <property type="taxonomic scope" value="Eukaryota"/>
</dbReference>
<feature type="repeat" description="WD" evidence="3">
    <location>
        <begin position="1129"/>
        <end position="1171"/>
    </location>
</feature>
<feature type="repeat" description="WD" evidence="3">
    <location>
        <begin position="1416"/>
        <end position="1457"/>
    </location>
</feature>
<organism evidence="6 7">
    <name type="scientific">Hypocrea atroviridis (strain ATCC 20476 / IMI 206040)</name>
    <name type="common">Trichoderma atroviride</name>
    <dbReference type="NCBI Taxonomy" id="452589"/>
    <lineage>
        <taxon>Eukaryota</taxon>
        <taxon>Fungi</taxon>
        <taxon>Dikarya</taxon>
        <taxon>Ascomycota</taxon>
        <taxon>Pezizomycotina</taxon>
        <taxon>Sordariomycetes</taxon>
        <taxon>Hypocreomycetidae</taxon>
        <taxon>Hypocreales</taxon>
        <taxon>Hypocreaceae</taxon>
        <taxon>Trichoderma</taxon>
    </lineage>
</organism>
<feature type="domain" description="NACHT" evidence="5">
    <location>
        <begin position="366"/>
        <end position="511"/>
    </location>
</feature>
<dbReference type="KEGG" id="tatv:25779614"/>
<feature type="repeat" description="WD" evidence="3">
    <location>
        <begin position="1252"/>
        <end position="1293"/>
    </location>
</feature>